<dbReference type="AlphaFoldDB" id="A0A841ZBW1"/>
<dbReference type="InterPro" id="IPR018490">
    <property type="entry name" value="cNMP-bd_dom_sf"/>
</dbReference>
<comment type="caution">
    <text evidence="3">The sequence shown here is derived from an EMBL/GenBank/DDBJ whole genome shotgun (WGS) entry which is preliminary data.</text>
</comment>
<dbReference type="RefSeq" id="WP_185427408.1">
    <property type="nucleotide sequence ID" value="NZ_JAARRL010000036.1"/>
</dbReference>
<dbReference type="InterPro" id="IPR000595">
    <property type="entry name" value="cNMP-bd_dom"/>
</dbReference>
<gene>
    <name evidence="3" type="ORF">HB943_15355</name>
</gene>
<evidence type="ECO:0000256" key="1">
    <source>
        <dbReference type="ARBA" id="ARBA00023159"/>
    </source>
</evidence>
<reference evidence="3 4" key="1">
    <citation type="submission" date="2020-03" db="EMBL/GenBank/DDBJ databases">
        <title>Soil Listeria distribution.</title>
        <authorList>
            <person name="Liao J."/>
            <person name="Wiedmann M."/>
        </authorList>
    </citation>
    <scope>NUCLEOTIDE SEQUENCE [LARGE SCALE GENOMIC DNA]</scope>
    <source>
        <strain evidence="3 4">FSL L7-1523</strain>
    </source>
</reference>
<feature type="domain" description="Cyclic nucleotide-binding" evidence="2">
    <location>
        <begin position="42"/>
        <end position="107"/>
    </location>
</feature>
<dbReference type="SUPFAM" id="SSF51206">
    <property type="entry name" value="cAMP-binding domain-like"/>
    <property type="match status" value="1"/>
</dbReference>
<dbReference type="EMBL" id="JAARRL010000036">
    <property type="protein sequence ID" value="MBC1501977.1"/>
    <property type="molecule type" value="Genomic_DNA"/>
</dbReference>
<sequence>MQESTRNSYEEYQFKQYFIDDPTYNIPYEIEHVDATSWIEDTNYIYIILSGIAVEKQGEKIIHILGANEFIGIGNIFRKSNNSSIMALTSVTLVKMATEDILRKLKERTYGMEILINVLNNRILELGERYSNSQNNEENVLLALRKLASGATEKNEDGNYHIRGFSEKMMANYLNLSIRQVHSVYNNLARNGYISCSSEEIILYSI</sequence>
<dbReference type="Gene3D" id="2.60.120.10">
    <property type="entry name" value="Jelly Rolls"/>
    <property type="match status" value="1"/>
</dbReference>
<dbReference type="Pfam" id="PF00027">
    <property type="entry name" value="cNMP_binding"/>
    <property type="match status" value="1"/>
</dbReference>
<name>A0A841ZBW1_9LIST</name>
<protein>
    <submittedName>
        <fullName evidence="3">Crp/Fnr family transcriptional regulator</fullName>
    </submittedName>
</protein>
<evidence type="ECO:0000313" key="3">
    <source>
        <dbReference type="EMBL" id="MBC1501977.1"/>
    </source>
</evidence>
<accession>A0A841ZBW1</accession>
<dbReference type="Proteomes" id="UP000564536">
    <property type="component" value="Unassembled WGS sequence"/>
</dbReference>
<proteinExistence type="predicted"/>
<dbReference type="InterPro" id="IPR014710">
    <property type="entry name" value="RmlC-like_jellyroll"/>
</dbReference>
<evidence type="ECO:0000313" key="4">
    <source>
        <dbReference type="Proteomes" id="UP000564536"/>
    </source>
</evidence>
<organism evidence="3 4">
    <name type="scientific">Listeria weihenstephanensis</name>
    <dbReference type="NCBI Taxonomy" id="1006155"/>
    <lineage>
        <taxon>Bacteria</taxon>
        <taxon>Bacillati</taxon>
        <taxon>Bacillota</taxon>
        <taxon>Bacilli</taxon>
        <taxon>Bacillales</taxon>
        <taxon>Listeriaceae</taxon>
        <taxon>Listeria</taxon>
    </lineage>
</organism>
<keyword evidence="1" id="KW-0010">Activator</keyword>
<evidence type="ECO:0000259" key="2">
    <source>
        <dbReference type="Pfam" id="PF00027"/>
    </source>
</evidence>